<name>A0A0A9GN20_ARUDO</name>
<evidence type="ECO:0000313" key="1">
    <source>
        <dbReference type="EMBL" id="JAE23946.1"/>
    </source>
</evidence>
<dbReference type="AlphaFoldDB" id="A0A0A9GN20"/>
<protein>
    <submittedName>
        <fullName evidence="1">Uncharacterized protein</fullName>
    </submittedName>
</protein>
<organism evidence="1">
    <name type="scientific">Arundo donax</name>
    <name type="common">Giant reed</name>
    <name type="synonym">Donax arundinaceus</name>
    <dbReference type="NCBI Taxonomy" id="35708"/>
    <lineage>
        <taxon>Eukaryota</taxon>
        <taxon>Viridiplantae</taxon>
        <taxon>Streptophyta</taxon>
        <taxon>Embryophyta</taxon>
        <taxon>Tracheophyta</taxon>
        <taxon>Spermatophyta</taxon>
        <taxon>Magnoliopsida</taxon>
        <taxon>Liliopsida</taxon>
        <taxon>Poales</taxon>
        <taxon>Poaceae</taxon>
        <taxon>PACMAD clade</taxon>
        <taxon>Arundinoideae</taxon>
        <taxon>Arundineae</taxon>
        <taxon>Arundo</taxon>
    </lineage>
</organism>
<reference evidence="1" key="1">
    <citation type="submission" date="2014-09" db="EMBL/GenBank/DDBJ databases">
        <authorList>
            <person name="Magalhaes I.L.F."/>
            <person name="Oliveira U."/>
            <person name="Santos F.R."/>
            <person name="Vidigal T.H.D.A."/>
            <person name="Brescovit A.D."/>
            <person name="Santos A.J."/>
        </authorList>
    </citation>
    <scope>NUCLEOTIDE SEQUENCE</scope>
    <source>
        <tissue evidence="1">Shoot tissue taken approximately 20 cm above the soil surface</tissue>
    </source>
</reference>
<accession>A0A0A9GN20</accession>
<proteinExistence type="predicted"/>
<dbReference type="EMBL" id="GBRH01173950">
    <property type="protein sequence ID" value="JAE23946.1"/>
    <property type="molecule type" value="Transcribed_RNA"/>
</dbReference>
<reference evidence="1" key="2">
    <citation type="journal article" date="2015" name="Data Brief">
        <title>Shoot transcriptome of the giant reed, Arundo donax.</title>
        <authorList>
            <person name="Barrero R.A."/>
            <person name="Guerrero F.D."/>
            <person name="Moolhuijzen P."/>
            <person name="Goolsby J.A."/>
            <person name="Tidwell J."/>
            <person name="Bellgard S.E."/>
            <person name="Bellgard M.I."/>
        </authorList>
    </citation>
    <scope>NUCLEOTIDE SEQUENCE</scope>
    <source>
        <tissue evidence="1">Shoot tissue taken approximately 20 cm above the soil surface</tissue>
    </source>
</reference>
<sequence>MLRCRKNYRYQKKFFKGTPSDIYLKTLHSSFHELLDKHLFAIISKRSSKHTMTCRIYKSTSGAKS</sequence>